<reference evidence="1" key="1">
    <citation type="submission" date="2021-02" db="EMBL/GenBank/DDBJ databases">
        <authorList>
            <person name="Nowell W R."/>
        </authorList>
    </citation>
    <scope>NUCLEOTIDE SEQUENCE</scope>
</reference>
<accession>A0A815MV08</accession>
<protein>
    <submittedName>
        <fullName evidence="1">Uncharacterized protein</fullName>
    </submittedName>
</protein>
<dbReference type="Proteomes" id="UP000663829">
    <property type="component" value="Unassembled WGS sequence"/>
</dbReference>
<sequence length="280" mass="32151">QRMILPKKFIYDILPKSPVAFIGTLVDIVDHNQTGSLHSYDLTFENIQLLRGNIVQEKAFLYRKQSHPITEQNDEQRKLELKREYLACLNNSTTIHSLFEIDFINDAAELVQIAGLPVGWSKQTDEYFSPWKNHHRKWWSSSSDTFKNVPKCNDCQRPALTTGDSITMSVKRVDNKSQFELTVTNTSDKPVQIPALVCDKQSKIILWHDSIFVMSNLNNDQHFFPKTNESDEVECVELGPYQSISIILDITMLNNLILEQDDTDISLIFCLGEKSAEINL</sequence>
<dbReference type="OrthoDB" id="9979636at2759"/>
<proteinExistence type="predicted"/>
<evidence type="ECO:0000313" key="3">
    <source>
        <dbReference type="Proteomes" id="UP000663829"/>
    </source>
</evidence>
<keyword evidence="3" id="KW-1185">Reference proteome</keyword>
<feature type="non-terminal residue" evidence="1">
    <location>
        <position position="1"/>
    </location>
</feature>
<dbReference type="EMBL" id="CAJNOQ010018415">
    <property type="protein sequence ID" value="CAF1428005.1"/>
    <property type="molecule type" value="Genomic_DNA"/>
</dbReference>
<comment type="caution">
    <text evidence="1">The sequence shown here is derived from an EMBL/GenBank/DDBJ whole genome shotgun (WGS) entry which is preliminary data.</text>
</comment>
<dbReference type="Proteomes" id="UP000681722">
    <property type="component" value="Unassembled WGS sequence"/>
</dbReference>
<gene>
    <name evidence="1" type="ORF">GPM918_LOCUS33906</name>
    <name evidence="2" type="ORF">SRO942_LOCUS34600</name>
</gene>
<evidence type="ECO:0000313" key="2">
    <source>
        <dbReference type="EMBL" id="CAF4307838.1"/>
    </source>
</evidence>
<evidence type="ECO:0000313" key="1">
    <source>
        <dbReference type="EMBL" id="CAF1428005.1"/>
    </source>
</evidence>
<name>A0A815MV08_9BILA</name>
<dbReference type="EMBL" id="CAJOBC010083849">
    <property type="protein sequence ID" value="CAF4307838.1"/>
    <property type="molecule type" value="Genomic_DNA"/>
</dbReference>
<dbReference type="AlphaFoldDB" id="A0A815MV08"/>
<organism evidence="1 3">
    <name type="scientific">Didymodactylos carnosus</name>
    <dbReference type="NCBI Taxonomy" id="1234261"/>
    <lineage>
        <taxon>Eukaryota</taxon>
        <taxon>Metazoa</taxon>
        <taxon>Spiralia</taxon>
        <taxon>Gnathifera</taxon>
        <taxon>Rotifera</taxon>
        <taxon>Eurotatoria</taxon>
        <taxon>Bdelloidea</taxon>
        <taxon>Philodinida</taxon>
        <taxon>Philodinidae</taxon>
        <taxon>Didymodactylos</taxon>
    </lineage>
</organism>